<dbReference type="AlphaFoldDB" id="A0A6J6BWU6"/>
<dbReference type="CDD" id="cd00165">
    <property type="entry name" value="S4"/>
    <property type="match status" value="1"/>
</dbReference>
<dbReference type="SMART" id="SM00363">
    <property type="entry name" value="S4"/>
    <property type="match status" value="1"/>
</dbReference>
<evidence type="ECO:0000313" key="4">
    <source>
        <dbReference type="EMBL" id="CAB4543177.1"/>
    </source>
</evidence>
<dbReference type="Gene3D" id="3.10.290.10">
    <property type="entry name" value="RNA-binding S4 domain"/>
    <property type="match status" value="1"/>
</dbReference>
<keyword evidence="1" id="KW-0694">RNA-binding</keyword>
<dbReference type="Pfam" id="PF01728">
    <property type="entry name" value="FtsJ"/>
    <property type="match status" value="1"/>
</dbReference>
<dbReference type="InterPro" id="IPR029063">
    <property type="entry name" value="SAM-dependent_MTases_sf"/>
</dbReference>
<evidence type="ECO:0000256" key="1">
    <source>
        <dbReference type="ARBA" id="ARBA00022884"/>
    </source>
</evidence>
<comment type="similarity">
    <text evidence="2">Belongs to the TlyA family.</text>
</comment>
<dbReference type="CDD" id="cd02440">
    <property type="entry name" value="AdoMet_MTases"/>
    <property type="match status" value="1"/>
</dbReference>
<dbReference type="SUPFAM" id="SSF53335">
    <property type="entry name" value="S-adenosyl-L-methionine-dependent methyltransferases"/>
    <property type="match status" value="1"/>
</dbReference>
<dbReference type="InterPro" id="IPR002942">
    <property type="entry name" value="S4_RNA-bd"/>
</dbReference>
<feature type="domain" description="RNA-binding S4" evidence="3">
    <location>
        <begin position="1"/>
        <end position="65"/>
    </location>
</feature>
<reference evidence="4" key="1">
    <citation type="submission" date="2020-05" db="EMBL/GenBank/DDBJ databases">
        <authorList>
            <person name="Chiriac C."/>
            <person name="Salcher M."/>
            <person name="Ghai R."/>
            <person name="Kavagutti S V."/>
        </authorList>
    </citation>
    <scope>NUCLEOTIDE SEQUENCE</scope>
</reference>
<dbReference type="Gene3D" id="3.40.50.150">
    <property type="entry name" value="Vaccinia Virus protein VP39"/>
    <property type="match status" value="1"/>
</dbReference>
<dbReference type="PIRSF" id="PIRSF005578">
    <property type="entry name" value="TlyA"/>
    <property type="match status" value="1"/>
</dbReference>
<evidence type="ECO:0000256" key="2">
    <source>
        <dbReference type="ARBA" id="ARBA00029460"/>
    </source>
</evidence>
<name>A0A6J6BWU6_9ZZZZ</name>
<dbReference type="PROSITE" id="PS50889">
    <property type="entry name" value="S4"/>
    <property type="match status" value="1"/>
</dbReference>
<dbReference type="InterPro" id="IPR004538">
    <property type="entry name" value="Hemolysin_A/TlyA"/>
</dbReference>
<dbReference type="SUPFAM" id="SSF55174">
    <property type="entry name" value="Alpha-L RNA-binding motif"/>
    <property type="match status" value="1"/>
</dbReference>
<dbReference type="NCBIfam" id="TIGR00478">
    <property type="entry name" value="tly"/>
    <property type="match status" value="1"/>
</dbReference>
<dbReference type="InterPro" id="IPR047048">
    <property type="entry name" value="TlyA"/>
</dbReference>
<dbReference type="InterPro" id="IPR036986">
    <property type="entry name" value="S4_RNA-bd_sf"/>
</dbReference>
<dbReference type="Pfam" id="PF01479">
    <property type="entry name" value="S4"/>
    <property type="match status" value="1"/>
</dbReference>
<accession>A0A6J6BWU6</accession>
<dbReference type="PANTHER" id="PTHR32319">
    <property type="entry name" value="BACTERIAL HEMOLYSIN-LIKE PROTEIN"/>
    <property type="match status" value="1"/>
</dbReference>
<dbReference type="GO" id="GO:0008168">
    <property type="term" value="F:methyltransferase activity"/>
    <property type="evidence" value="ECO:0007669"/>
    <property type="project" value="InterPro"/>
</dbReference>
<evidence type="ECO:0000259" key="3">
    <source>
        <dbReference type="SMART" id="SM00363"/>
    </source>
</evidence>
<proteinExistence type="inferred from homology"/>
<organism evidence="4">
    <name type="scientific">freshwater metagenome</name>
    <dbReference type="NCBI Taxonomy" id="449393"/>
    <lineage>
        <taxon>unclassified sequences</taxon>
        <taxon>metagenomes</taxon>
        <taxon>ecological metagenomes</taxon>
    </lineage>
</organism>
<gene>
    <name evidence="4" type="ORF">UFOPK1410_00803</name>
</gene>
<dbReference type="EMBL" id="CAEZSH010000104">
    <property type="protein sequence ID" value="CAB4543177.1"/>
    <property type="molecule type" value="Genomic_DNA"/>
</dbReference>
<protein>
    <submittedName>
        <fullName evidence="4">Unannotated protein</fullName>
    </submittedName>
</protein>
<sequence length="266" mass="28340">MRADLALVEAGLARSRSHAATLIDAKRALVNGEAIRKPAQIIAESASLTLLAAIDYVSRAGHKLAEALDQFGELELVGKYCLDVGASTGGFTEVLLRRGASSVVSIDVGHDQMVAELKDNPKVTCIEGFNARELSPETLAEVGVAKAQFDVVVADLSFISLTLVLEQILSVAPGADLVLLIKPQFEVGRQSLSANGIVNDYRLRAEAIRQVVDHANSLGCGIRGLVRSALPGTHGNIEYVLWISSKEAQNSGQWSEIIDSLAKESK</sequence>
<dbReference type="PANTHER" id="PTHR32319:SF0">
    <property type="entry name" value="BACTERIAL HEMOLYSIN-LIKE PROTEIN"/>
    <property type="match status" value="1"/>
</dbReference>
<dbReference type="InterPro" id="IPR002877">
    <property type="entry name" value="RNA_MeTrfase_FtsJ_dom"/>
</dbReference>
<dbReference type="GO" id="GO:0032259">
    <property type="term" value="P:methylation"/>
    <property type="evidence" value="ECO:0007669"/>
    <property type="project" value="InterPro"/>
</dbReference>
<dbReference type="GO" id="GO:0003723">
    <property type="term" value="F:RNA binding"/>
    <property type="evidence" value="ECO:0007669"/>
    <property type="project" value="UniProtKB-KW"/>
</dbReference>